<evidence type="ECO:0008006" key="4">
    <source>
        <dbReference type="Google" id="ProtNLM"/>
    </source>
</evidence>
<reference evidence="2 3" key="1">
    <citation type="submission" date="2013-08" db="EMBL/GenBank/DDBJ databases">
        <authorList>
            <person name="Durkin A.S."/>
            <person name="Haft D.R."/>
            <person name="McCorrison J."/>
            <person name="Torralba M."/>
            <person name="Gillis M."/>
            <person name="Haft D.H."/>
            <person name="Methe B."/>
            <person name="Sutton G."/>
            <person name="Nelson K.E."/>
        </authorList>
    </citation>
    <scope>NUCLEOTIDE SEQUENCE [LARGE SCALE GENOMIC DNA]</scope>
    <source>
        <strain evidence="2 3">VPI DR56BR1116</strain>
    </source>
</reference>
<evidence type="ECO:0000256" key="1">
    <source>
        <dbReference type="SAM" id="SignalP"/>
    </source>
</evidence>
<dbReference type="AlphaFoldDB" id="U1FKE6"/>
<dbReference type="PATRIC" id="fig|1125725.3.peg.1617"/>
<dbReference type="Proteomes" id="UP000016412">
    <property type="component" value="Unassembled WGS sequence"/>
</dbReference>
<dbReference type="eggNOG" id="ENOG5032BB5">
    <property type="taxonomic scope" value="Bacteria"/>
</dbReference>
<sequence>MEVFCMKKILGVVLASALVAGAFAQVTTGVEFRTGIIAADWTFKKDTDPDAAYFAQDNLDDTHIGVTAAGKNAGVTAEVTFDLNEALIFNAKDNNWDRNGDGVIDEKDNLILSKKPLLAAGDVLGWFNIGGLKFTAGKFASRSTNAMGLRMRQSVGKIVSISFVEAYKFGTAIKDNVGVDANNMTHGTNLAAIGDYTFPIGDAKLLVKAAIFDSDPGFPHLKSGYGFEAAYQSKLFTIIADVKVPKAYTAVTGVYFRMMPINMLDFAVGGTLAFDNSGATDNTTIGLDARVRILPLDALSFTVMGNYSLETAKQGDNKAYTDGKYIALNASYMLNDMFTLFGELGYFDENTKAYKEKDNIKFQVGTTINPVENVTVSGAVQAAIPIYSDTPAKGTPVFGLSIPVAMKIAF</sequence>
<keyword evidence="1" id="KW-0732">Signal</keyword>
<proteinExistence type="predicted"/>
<comment type="caution">
    <text evidence="2">The sequence shown here is derived from an EMBL/GenBank/DDBJ whole genome shotgun (WGS) entry which is preliminary data.</text>
</comment>
<feature type="signal peptide" evidence="1">
    <location>
        <begin position="1"/>
        <end position="24"/>
    </location>
</feature>
<dbReference type="EMBL" id="AUZJ01000043">
    <property type="protein sequence ID" value="ERF60273.1"/>
    <property type="molecule type" value="Genomic_DNA"/>
</dbReference>
<evidence type="ECO:0000313" key="2">
    <source>
        <dbReference type="EMBL" id="ERF60273.1"/>
    </source>
</evidence>
<name>U1FKE6_TRESO</name>
<accession>U1FKE6</accession>
<feature type="chain" id="PRO_5004611030" description="Major outer membrane protein" evidence="1">
    <location>
        <begin position="25"/>
        <end position="410"/>
    </location>
</feature>
<organism evidence="2 3">
    <name type="scientific">Treponema socranskii subsp. socranskii VPI DR56BR1116 = ATCC 35536</name>
    <dbReference type="NCBI Taxonomy" id="1125725"/>
    <lineage>
        <taxon>Bacteria</taxon>
        <taxon>Pseudomonadati</taxon>
        <taxon>Spirochaetota</taxon>
        <taxon>Spirochaetia</taxon>
        <taxon>Spirochaetales</taxon>
        <taxon>Treponemataceae</taxon>
        <taxon>Treponema</taxon>
    </lineage>
</organism>
<evidence type="ECO:0000313" key="3">
    <source>
        <dbReference type="Proteomes" id="UP000016412"/>
    </source>
</evidence>
<gene>
    <name evidence="2" type="ORF">HMPREF1325_2446</name>
</gene>
<protein>
    <recommendedName>
        <fullName evidence="4">Major outer membrane protein</fullName>
    </recommendedName>
</protein>